<feature type="region of interest" description="Disordered" evidence="1">
    <location>
        <begin position="157"/>
        <end position="200"/>
    </location>
</feature>
<reference evidence="3" key="1">
    <citation type="journal article" date="2019" name="Int. J. Syst. Evol. Microbiol.">
        <title>The Global Catalogue of Microorganisms (GCM) 10K type strain sequencing project: providing services to taxonomists for standard genome sequencing and annotation.</title>
        <authorList>
            <consortium name="The Broad Institute Genomics Platform"/>
            <consortium name="The Broad Institute Genome Sequencing Center for Infectious Disease"/>
            <person name="Wu L."/>
            <person name="Ma J."/>
        </authorList>
    </citation>
    <scope>NUCLEOTIDE SEQUENCE [LARGE SCALE GENOMIC DNA]</scope>
    <source>
        <strain evidence="3">JCM 15614</strain>
    </source>
</reference>
<name>A0ABP6P7S0_9ACTN</name>
<evidence type="ECO:0000313" key="2">
    <source>
        <dbReference type="EMBL" id="GAA3167836.1"/>
    </source>
</evidence>
<comment type="caution">
    <text evidence="2">The sequence shown here is derived from an EMBL/GenBank/DDBJ whole genome shotgun (WGS) entry which is preliminary data.</text>
</comment>
<keyword evidence="3" id="KW-1185">Reference proteome</keyword>
<proteinExistence type="predicted"/>
<evidence type="ECO:0000256" key="1">
    <source>
        <dbReference type="SAM" id="MobiDB-lite"/>
    </source>
</evidence>
<dbReference type="Proteomes" id="UP001499924">
    <property type="component" value="Unassembled WGS sequence"/>
</dbReference>
<evidence type="ECO:0000313" key="3">
    <source>
        <dbReference type="Proteomes" id="UP001499924"/>
    </source>
</evidence>
<evidence type="ECO:0008006" key="4">
    <source>
        <dbReference type="Google" id="ProtNLM"/>
    </source>
</evidence>
<organism evidence="2 3">
    <name type="scientific">Blastococcus jejuensis</name>
    <dbReference type="NCBI Taxonomy" id="351224"/>
    <lineage>
        <taxon>Bacteria</taxon>
        <taxon>Bacillati</taxon>
        <taxon>Actinomycetota</taxon>
        <taxon>Actinomycetes</taxon>
        <taxon>Geodermatophilales</taxon>
        <taxon>Geodermatophilaceae</taxon>
        <taxon>Blastococcus</taxon>
    </lineage>
</organism>
<accession>A0ABP6P7S0</accession>
<dbReference type="EMBL" id="BAAAVV010000004">
    <property type="protein sequence ID" value="GAA3167836.1"/>
    <property type="molecule type" value="Genomic_DNA"/>
</dbReference>
<protein>
    <recommendedName>
        <fullName evidence="4">DUF2867 domain-containing protein</fullName>
    </recommendedName>
</protein>
<feature type="compositionally biased region" description="Low complexity" evidence="1">
    <location>
        <begin position="176"/>
        <end position="200"/>
    </location>
</feature>
<sequence length="200" mass="21935">MADRRRPRAVRVPVEEPLAGGGHDYADAFEVRLADPDHRTAEQWLRAGLEQAPAAVRRTIRIAHRHVLRFRLGPPSPDRVLGWDIATSTPEVFRLQTRSSLMRAAIVVRRRDSTRTTLTTVLHYDRSVLARIVWVVVGPLHRRIAPLLLARAAALGSNDPGSSEPVSATAGGRGGSSSTRRPGRAGAAGSRRGSSAWRRR</sequence>
<gene>
    <name evidence="2" type="ORF">GCM10010531_20780</name>
</gene>